<name>A0A9C6X386_FRAOC</name>
<proteinExistence type="predicted"/>
<accession>A0A9C6X386</accession>
<feature type="region of interest" description="Disordered" evidence="1">
    <location>
        <begin position="351"/>
        <end position="400"/>
    </location>
</feature>
<reference evidence="3" key="1">
    <citation type="submission" date="2025-08" db="UniProtKB">
        <authorList>
            <consortium name="RefSeq"/>
        </authorList>
    </citation>
    <scope>IDENTIFICATION</scope>
    <source>
        <tissue evidence="3">Whole organism</tissue>
    </source>
</reference>
<dbReference type="KEGG" id="foc:113214933"/>
<feature type="compositionally biased region" description="Polar residues" evidence="1">
    <location>
        <begin position="147"/>
        <end position="156"/>
    </location>
</feature>
<feature type="region of interest" description="Disordered" evidence="1">
    <location>
        <begin position="147"/>
        <end position="169"/>
    </location>
</feature>
<dbReference type="RefSeq" id="XP_052128346.1">
    <property type="nucleotide sequence ID" value="XM_052272386.1"/>
</dbReference>
<keyword evidence="2" id="KW-1185">Reference proteome</keyword>
<dbReference type="GeneID" id="113214933"/>
<gene>
    <name evidence="3" type="primary">LOC113214933</name>
</gene>
<sequence length="587" mass="65122">MAGKKSTKSASEKPKKFYLLWFPKTNEEKSTFDVVKRTSVPSGYREVGRNTRLPYGKGKAQKFYDCKIVGEGDDAVALGFARVNAENGELMPLEAKCYPEHILASKRQVDREVRDNNKALKASIKHQDASLLSLTPVVSMASTKPVSPILSSSDVAGSSEPLDESLPASSTELSVGDVSQALWTSVRYNVTSEVQIFLEVLSEAAKSLSAKNSNAGWLHSILHNMCKSAETQKKDLQLPMMYLQNSDVCPHDLFGNQTIFVPAMVGLLIKTETEVKGNGWKDYVAVVLNYLYGDKLALLSAKGKRNTTGINKKLYKSLYEKCLVSDFPDPPAGKEGIKSFNRCINLLSQHKRQANVNEDHKKNRKRGKELGENEEVEEEQPHDKVARQASQSITEEATHFSRPVGEENELQRCASMREAEELLQEDRFHNYSVVHNESPRSDCREIRDGEYIMLQTPSAGPSTQNRTFRNIFLEGAADNRQREQEAYSQEQGKHFNILQSSHSLNESNGTVVQGPYGSPFQLHTLSTSRHCALPGAINAQVQGQMAQHSQAPSKSQSRPSSSGYYTSDAIANALQVLRANGIPVPIR</sequence>
<feature type="region of interest" description="Disordered" evidence="1">
    <location>
        <begin position="542"/>
        <end position="564"/>
    </location>
</feature>
<evidence type="ECO:0000313" key="3">
    <source>
        <dbReference type="RefSeq" id="XP_052128346.1"/>
    </source>
</evidence>
<dbReference type="Proteomes" id="UP000504606">
    <property type="component" value="Unplaced"/>
</dbReference>
<dbReference type="AlphaFoldDB" id="A0A9C6X386"/>
<feature type="compositionally biased region" description="Low complexity" evidence="1">
    <location>
        <begin position="549"/>
        <end position="564"/>
    </location>
</feature>
<evidence type="ECO:0000313" key="2">
    <source>
        <dbReference type="Proteomes" id="UP000504606"/>
    </source>
</evidence>
<organism evidence="2 3">
    <name type="scientific">Frankliniella occidentalis</name>
    <name type="common">Western flower thrips</name>
    <name type="synonym">Euthrips occidentalis</name>
    <dbReference type="NCBI Taxonomy" id="133901"/>
    <lineage>
        <taxon>Eukaryota</taxon>
        <taxon>Metazoa</taxon>
        <taxon>Ecdysozoa</taxon>
        <taxon>Arthropoda</taxon>
        <taxon>Hexapoda</taxon>
        <taxon>Insecta</taxon>
        <taxon>Pterygota</taxon>
        <taxon>Neoptera</taxon>
        <taxon>Paraneoptera</taxon>
        <taxon>Thysanoptera</taxon>
        <taxon>Terebrantia</taxon>
        <taxon>Thripoidea</taxon>
        <taxon>Thripidae</taxon>
        <taxon>Frankliniella</taxon>
    </lineage>
</organism>
<protein>
    <submittedName>
        <fullName evidence="3">Uncharacterized protein LOC113214933</fullName>
    </submittedName>
</protein>
<evidence type="ECO:0000256" key="1">
    <source>
        <dbReference type="SAM" id="MobiDB-lite"/>
    </source>
</evidence>